<reference evidence="4" key="1">
    <citation type="journal article" date="2016" name="Genome Announc.">
        <title>Complete genome sequence of Alkaliphilus metalliredigens strain QYMF, an alkaliphilic and metal-reducing bacterium isolated from borax-contaminated leachate ponds.</title>
        <authorList>
            <person name="Hwang C."/>
            <person name="Copeland A."/>
            <person name="Lucas S."/>
            <person name="Lapidus A."/>
            <person name="Barry K."/>
            <person name="Detter J.C."/>
            <person name="Glavina Del Rio T."/>
            <person name="Hammon N."/>
            <person name="Israni S."/>
            <person name="Dalin E."/>
            <person name="Tice H."/>
            <person name="Pitluck S."/>
            <person name="Chertkov O."/>
            <person name="Brettin T."/>
            <person name="Bruce D."/>
            <person name="Han C."/>
            <person name="Schmutz J."/>
            <person name="Larimer F."/>
            <person name="Land M.L."/>
            <person name="Hauser L."/>
            <person name="Kyrpides N."/>
            <person name="Mikhailova N."/>
            <person name="Ye Q."/>
            <person name="Zhou J."/>
            <person name="Richardson P."/>
            <person name="Fields M.W."/>
        </authorList>
    </citation>
    <scope>NUCLEOTIDE SEQUENCE [LARGE SCALE GENOMIC DNA]</scope>
    <source>
        <strain evidence="4">QYMF</strain>
    </source>
</reference>
<proteinExistence type="predicted"/>
<feature type="domain" description="BFD-like [2Fe-2S]-binding" evidence="1">
    <location>
        <begin position="85"/>
        <end position="141"/>
    </location>
</feature>
<feature type="domain" description="CopZ zinc binding" evidence="2">
    <location>
        <begin position="10"/>
        <end position="72"/>
    </location>
</feature>
<dbReference type="EMBL" id="CP000724">
    <property type="protein sequence ID" value="ABR47133.1"/>
    <property type="molecule type" value="Genomic_DNA"/>
</dbReference>
<dbReference type="NCBIfam" id="NF045877">
    <property type="entry name" value="CopZ_Nterm_CU"/>
    <property type="match status" value="1"/>
</dbReference>
<dbReference type="Gene3D" id="2.20.25.270">
    <property type="match status" value="1"/>
</dbReference>
<dbReference type="Pfam" id="PF18423">
    <property type="entry name" value="zf_CopZ"/>
    <property type="match status" value="1"/>
</dbReference>
<dbReference type="CDD" id="cd10141">
    <property type="entry name" value="CopZ-like_Fer2_BFD-like"/>
    <property type="match status" value="1"/>
</dbReference>
<evidence type="ECO:0000313" key="3">
    <source>
        <dbReference type="EMBL" id="ABR47133.1"/>
    </source>
</evidence>
<dbReference type="InterPro" id="IPR007419">
    <property type="entry name" value="BFD-like_2Fe2S-bd_dom"/>
</dbReference>
<dbReference type="Proteomes" id="UP000001572">
    <property type="component" value="Chromosome"/>
</dbReference>
<gene>
    <name evidence="3" type="ordered locus">Amet_0912</name>
</gene>
<keyword evidence="4" id="KW-1185">Reference proteome</keyword>
<dbReference type="Gene3D" id="1.10.10.1100">
    <property type="entry name" value="BFD-like [2Fe-2S]-binding domain"/>
    <property type="match status" value="1"/>
</dbReference>
<sequence length="148" mass="16533">MDSTGLVEEKKLCRNCNEEGTKVKTITVKHMVIGSLLPTVTDADYYLCTNGKCDIAYYSSESDLQIKKEQVKVPIWFKEDANPKYICYCNRVTEAHIINAVRNEGAKNMKDIIKLTSAMKNGKCEVNHPTGKCCSPIIQEVINNALGI</sequence>
<accession>A6TLR5</accession>
<organism evidence="3 4">
    <name type="scientific">Alkaliphilus metalliredigens (strain QYMF)</name>
    <dbReference type="NCBI Taxonomy" id="293826"/>
    <lineage>
        <taxon>Bacteria</taxon>
        <taxon>Bacillati</taxon>
        <taxon>Bacillota</taxon>
        <taxon>Clostridia</taxon>
        <taxon>Peptostreptococcales</taxon>
        <taxon>Natronincolaceae</taxon>
        <taxon>Alkaliphilus</taxon>
    </lineage>
</organism>
<dbReference type="Pfam" id="PF04324">
    <property type="entry name" value="Fer2_BFD"/>
    <property type="match status" value="1"/>
</dbReference>
<name>A6TLR5_ALKMQ</name>
<dbReference type="eggNOG" id="COG2906">
    <property type="taxonomic scope" value="Bacteria"/>
</dbReference>
<evidence type="ECO:0000259" key="2">
    <source>
        <dbReference type="Pfam" id="PF18423"/>
    </source>
</evidence>
<evidence type="ECO:0000259" key="1">
    <source>
        <dbReference type="Pfam" id="PF04324"/>
    </source>
</evidence>
<evidence type="ECO:0000313" key="4">
    <source>
        <dbReference type="Proteomes" id="UP000001572"/>
    </source>
</evidence>
<dbReference type="HOGENOM" id="CLU_115326_1_0_9"/>
<protein>
    <submittedName>
        <fullName evidence="3">BFD domain protein (2Fe-2S)-binding domain protein</fullName>
    </submittedName>
</protein>
<dbReference type="AlphaFoldDB" id="A6TLR5"/>
<dbReference type="InterPro" id="IPR041854">
    <property type="entry name" value="BFD-like_2Fe2S-bd_dom_sf"/>
</dbReference>
<dbReference type="RefSeq" id="WP_012062175.1">
    <property type="nucleotide sequence ID" value="NC_009633.1"/>
</dbReference>
<dbReference type="InterPro" id="IPR040890">
    <property type="entry name" value="Znf_CopZ"/>
</dbReference>
<dbReference type="KEGG" id="amt:Amet_0912"/>